<dbReference type="GO" id="GO:0071944">
    <property type="term" value="C:cell periphery"/>
    <property type="evidence" value="ECO:0007669"/>
    <property type="project" value="UniProtKB-ARBA"/>
</dbReference>
<evidence type="ECO:0000256" key="2">
    <source>
        <dbReference type="ARBA" id="ARBA00022692"/>
    </source>
</evidence>
<feature type="transmembrane region" description="Helical" evidence="6">
    <location>
        <begin position="214"/>
        <end position="237"/>
    </location>
</feature>
<keyword evidence="4 6" id="KW-0472">Membrane</keyword>
<comment type="caution">
    <text evidence="7">The sequence shown here is derived from an EMBL/GenBank/DDBJ whole genome shotgun (WGS) entry which is preliminary data.</text>
</comment>
<evidence type="ECO:0000256" key="6">
    <source>
        <dbReference type="SAM" id="Phobius"/>
    </source>
</evidence>
<dbReference type="InParanoid" id="A0A409W117"/>
<dbReference type="PANTHER" id="PTHR15549:SF33">
    <property type="entry name" value="MEMBRANE PROTEIN WSC4, PUTATIVE (AFU_ORTHOLOGUE AFUA_5G09020)-RELATED"/>
    <property type="match status" value="1"/>
</dbReference>
<dbReference type="InterPro" id="IPR051694">
    <property type="entry name" value="Immunoregulatory_rcpt-like"/>
</dbReference>
<keyword evidence="3 6" id="KW-1133">Transmembrane helix</keyword>
<keyword evidence="2 6" id="KW-0812">Transmembrane</keyword>
<reference evidence="7 8" key="1">
    <citation type="journal article" date="2018" name="Evol. Lett.">
        <title>Horizontal gene cluster transfer increased hallucinogenic mushroom diversity.</title>
        <authorList>
            <person name="Reynolds H.T."/>
            <person name="Vijayakumar V."/>
            <person name="Gluck-Thaler E."/>
            <person name="Korotkin H.B."/>
            <person name="Matheny P.B."/>
            <person name="Slot J.C."/>
        </authorList>
    </citation>
    <scope>NUCLEOTIDE SEQUENCE [LARGE SCALE GENOMIC DNA]</scope>
    <source>
        <strain evidence="7 8">SRW20</strain>
    </source>
</reference>
<evidence type="ECO:0000313" key="7">
    <source>
        <dbReference type="EMBL" id="PPQ72214.1"/>
    </source>
</evidence>
<evidence type="ECO:0000256" key="4">
    <source>
        <dbReference type="ARBA" id="ARBA00023136"/>
    </source>
</evidence>
<dbReference type="OrthoDB" id="3067294at2759"/>
<dbReference type="Gene3D" id="2.60.120.260">
    <property type="entry name" value="Galactose-binding domain-like"/>
    <property type="match status" value="1"/>
</dbReference>
<evidence type="ECO:0000256" key="3">
    <source>
        <dbReference type="ARBA" id="ARBA00022989"/>
    </source>
</evidence>
<accession>A0A409W117</accession>
<gene>
    <name evidence="7" type="ORF">CVT26_006969</name>
</gene>
<proteinExistence type="predicted"/>
<evidence type="ECO:0000256" key="1">
    <source>
        <dbReference type="ARBA" id="ARBA00004167"/>
    </source>
</evidence>
<keyword evidence="8" id="KW-1185">Reference proteome</keyword>
<dbReference type="AlphaFoldDB" id="A0A409W117"/>
<dbReference type="EMBL" id="NHYE01005468">
    <property type="protein sequence ID" value="PPQ72214.1"/>
    <property type="molecule type" value="Genomic_DNA"/>
</dbReference>
<organism evidence="7 8">
    <name type="scientific">Gymnopilus dilepis</name>
    <dbReference type="NCBI Taxonomy" id="231916"/>
    <lineage>
        <taxon>Eukaryota</taxon>
        <taxon>Fungi</taxon>
        <taxon>Dikarya</taxon>
        <taxon>Basidiomycota</taxon>
        <taxon>Agaricomycotina</taxon>
        <taxon>Agaricomycetes</taxon>
        <taxon>Agaricomycetidae</taxon>
        <taxon>Agaricales</taxon>
        <taxon>Agaricineae</taxon>
        <taxon>Hymenogastraceae</taxon>
        <taxon>Gymnopilus</taxon>
    </lineage>
</organism>
<comment type="subcellular location">
    <subcellularLocation>
        <location evidence="1">Membrane</location>
        <topology evidence="1">Single-pass membrane protein</topology>
    </subcellularLocation>
</comment>
<dbReference type="STRING" id="231916.A0A409W117"/>
<feature type="region of interest" description="Disordered" evidence="5">
    <location>
        <begin position="139"/>
        <end position="209"/>
    </location>
</feature>
<dbReference type="Proteomes" id="UP000284706">
    <property type="component" value="Unassembled WGS sequence"/>
</dbReference>
<name>A0A409W117_9AGAR</name>
<protein>
    <submittedName>
        <fullName evidence="7">Uncharacterized protein</fullName>
    </submittedName>
</protein>
<evidence type="ECO:0000313" key="8">
    <source>
        <dbReference type="Proteomes" id="UP000284706"/>
    </source>
</evidence>
<sequence length="258" mass="26632">MVLLTLDDRNPSIIYSTGWNQAGSALEFNKTTTWTAVAGSTAKFTFQGTGVGVFGTVGKKLPKSIAPVSEYSIDGSAPVTFTADPKAVVQTSQAFFQSPLLPDGVHTLTVTNKLASDPLFLDFLMVLADSDTPLPSSISLTSASSTSASSTSATSSSSSATSSSSVSTTSSSSSSSVPTLTVTSTVAPSTTSPAPSTTADSDTTGATKSSNTGAIVGGIIAAVVGVTIIVFAILFWYRRHKRRNEFRDLMDNNPDKCE</sequence>
<dbReference type="GO" id="GO:0016020">
    <property type="term" value="C:membrane"/>
    <property type="evidence" value="ECO:0007669"/>
    <property type="project" value="UniProtKB-SubCell"/>
</dbReference>
<dbReference type="PANTHER" id="PTHR15549">
    <property type="entry name" value="PAIRED IMMUNOGLOBULIN-LIKE TYPE 2 RECEPTOR"/>
    <property type="match status" value="1"/>
</dbReference>
<evidence type="ECO:0000256" key="5">
    <source>
        <dbReference type="SAM" id="MobiDB-lite"/>
    </source>
</evidence>
<dbReference type="CDD" id="cd12087">
    <property type="entry name" value="TM_EGFR-like"/>
    <property type="match status" value="1"/>
</dbReference>